<feature type="domain" description="SLH" evidence="12">
    <location>
        <begin position="3511"/>
        <end position="3570"/>
    </location>
</feature>
<protein>
    <submittedName>
        <fullName evidence="13">S8 family serine peptidase</fullName>
    </submittedName>
</protein>
<evidence type="ECO:0000256" key="4">
    <source>
        <dbReference type="ARBA" id="ARBA00022670"/>
    </source>
</evidence>
<dbReference type="InterPro" id="IPR047589">
    <property type="entry name" value="DUF11_rpt"/>
</dbReference>
<dbReference type="Proteomes" id="UP001175097">
    <property type="component" value="Unassembled WGS sequence"/>
</dbReference>
<organism evidence="13 14">
    <name type="scientific">Sporosarcina highlanderae</name>
    <dbReference type="NCBI Taxonomy" id="3035916"/>
    <lineage>
        <taxon>Bacteria</taxon>
        <taxon>Bacillati</taxon>
        <taxon>Bacillota</taxon>
        <taxon>Bacilli</taxon>
        <taxon>Bacillales</taxon>
        <taxon>Caryophanaceae</taxon>
        <taxon>Sporosarcina</taxon>
    </lineage>
</organism>
<keyword evidence="6 8" id="KW-0378">Hydrolase</keyword>
<keyword evidence="7 8" id="KW-0720">Serine protease</keyword>
<evidence type="ECO:0000256" key="2">
    <source>
        <dbReference type="ARBA" id="ARBA00022512"/>
    </source>
</evidence>
<dbReference type="InterPro" id="IPR034213">
    <property type="entry name" value="S8_Vpr-like"/>
</dbReference>
<dbReference type="PRINTS" id="PR00723">
    <property type="entry name" value="SUBTILISIN"/>
</dbReference>
<evidence type="ECO:0000256" key="9">
    <source>
        <dbReference type="RuleBase" id="RU003355"/>
    </source>
</evidence>
<evidence type="ECO:0000259" key="12">
    <source>
        <dbReference type="PROSITE" id="PS51272"/>
    </source>
</evidence>
<feature type="region of interest" description="Disordered" evidence="10">
    <location>
        <begin position="255"/>
        <end position="276"/>
    </location>
</feature>
<dbReference type="SUPFAM" id="SSF49265">
    <property type="entry name" value="Fibronectin type III"/>
    <property type="match status" value="1"/>
</dbReference>
<dbReference type="NCBIfam" id="TIGR01451">
    <property type="entry name" value="B_ant_repeat"/>
    <property type="match status" value="1"/>
</dbReference>
<dbReference type="InterPro" id="IPR015500">
    <property type="entry name" value="Peptidase_S8_subtilisin-rel"/>
</dbReference>
<dbReference type="PROSITE" id="PS50853">
    <property type="entry name" value="FN3"/>
    <property type="match status" value="1"/>
</dbReference>
<dbReference type="PROSITE" id="PS51892">
    <property type="entry name" value="SUBTILASE"/>
    <property type="match status" value="1"/>
</dbReference>
<evidence type="ECO:0000313" key="14">
    <source>
        <dbReference type="Proteomes" id="UP001175097"/>
    </source>
</evidence>
<dbReference type="InterPro" id="IPR013783">
    <property type="entry name" value="Ig-like_fold"/>
</dbReference>
<comment type="similarity">
    <text evidence="1 8 9">Belongs to the peptidase S8 family.</text>
</comment>
<keyword evidence="4 8" id="KW-0645">Protease</keyword>
<keyword evidence="3" id="KW-0964">Secreted</keyword>
<dbReference type="InterPro" id="IPR046450">
    <property type="entry name" value="PA_dom_sf"/>
</dbReference>
<dbReference type="Pfam" id="PF01345">
    <property type="entry name" value="DUF11"/>
    <property type="match status" value="1"/>
</dbReference>
<name>A0ABT8JLC6_9BACL</name>
<dbReference type="InterPro" id="IPR023827">
    <property type="entry name" value="Peptidase_S8_Asp-AS"/>
</dbReference>
<feature type="active site" description="Charge relay system" evidence="8">
    <location>
        <position position="288"/>
    </location>
</feature>
<evidence type="ECO:0000259" key="11">
    <source>
        <dbReference type="PROSITE" id="PS50853"/>
    </source>
</evidence>
<dbReference type="PROSITE" id="PS51272">
    <property type="entry name" value="SLH"/>
    <property type="match status" value="3"/>
</dbReference>
<dbReference type="CDD" id="cd02133">
    <property type="entry name" value="PA_C5a_like"/>
    <property type="match status" value="1"/>
</dbReference>
<evidence type="ECO:0000256" key="8">
    <source>
        <dbReference type="PROSITE-ProRule" id="PRU01240"/>
    </source>
</evidence>
<dbReference type="Gene3D" id="2.60.40.1120">
    <property type="entry name" value="Carboxypeptidase-like, regulatory domain"/>
    <property type="match status" value="3"/>
</dbReference>
<sequence>MMMPFTASVSAAEQMKPFKPNTPSESTMQMKAAVAEQLNLLKGGPKLHKDLQGLSGNEIVDVIIHLSETPVGLQKGINKLAGKEFNAAEQAKVLQKVNAQQTIVKKEMKALQVTFKEGYSFSTVLNGFAAKVKVSDLPKLLEIKGVTLIEPDAVVYAFEESVEDGTEEEATEVETEETEVAETVEVVTPVDGQVDAFMNTSIGFLGIEALWAEGYEGQGIKVAVLDTGIDADHPDFQGIYKGGKNFIPNSSIYTRPRADDDASETSPVERPAGTPEFNANGSSFYTSHGTHVAGTIAAIGNNEYGIKGIAPKIDLYAYRVLGAYGSGATSGIVKAIDTAVEEGMDVINLSLGGGSNTETDAGSFAINNAMLAGTISVIATGNSGPNRGTMGTPSTSRLGIAVGNTTNPELSAVRVKVTNDDFQFSNNVKFFFTPFGKNLKQELSGELDIIAIPGVGKESDYDQLDVKGKVVHVSRGEIAFMDKIHFATEKGAKAIIIYNTKDHADGNDNPMSNVGSGDVFDVAIPSFNMSYNDGKAIKDGLENGEGIITFDVDNFVWTSGDEVNNSSSRGPSTPNFDIKPDVTAPGTNIMSTIPMYKADFPEATYEQAYARKTGTSMATPHIAGIAALIKQVNPTWDAFDVKVALSNTAKILDTGKYDVFAQGAGRVQAYAAAHPEILAYALDTANNDGKIVDNLKGTVTFGNQSLEKDLELTKEILVKDMEGNGGDYDVTVTITKEYGDAKLTIDKPTFSLEGEVLLNVTLTASAANTKPGDEFLGYIHIKGVNAEVSLPFAVNFGPQIPTEVKDMRITRGDLSFNSERTSENAILYFTITGDVGTNYIELWDVMDPFGGVYEDGYIGYLHAGSSLGAGSYQLPIGGQYTPWDGTGATVIPDGVYTIDFSALTKSGNPQVIFDYVGPLFVKSEAPSIEASFNESAITGKVTDKYLDWKKAGFQYDINSKLFASYLISIGNEETQVPFNLTEDGKIDITIDMPKNFDDTTKAVSVKVIVEDAAGNISETVVYRADGQDPDPDEDEITYSVSDDILDLTVGEWKQLFVTETTTKSDGATVEKDVTADATFTSDNENVAIVEGNYVTAVDAGVTHITVTYGDFTEYVTVYVTGHPQTNMHTIEILAGSDERIIKSGNGAVLKKVHEGQHEYSISMDWSSGSEGIHKLTFPTDSIYPKNEYKLIYWIEYEENGETNTYYDEVIVSGDSLLEITELTLPTEGLLKTAIDSEDSGLTFNYVRFLTADSGQWSVNHTNLNVFEGYLVSENPLTLPFVINGEKDDLKHFLTGMVTIGNALDYDALKTDSSKLELEGSYDWGYLNKKGTDVRFHLKEGGNDAIQLSNGTYNISFSNNVEWNGEFVIDGDQTIQIPTEPTKLEFLHFSSNYYNSLWINYGLTLGSGQFRMNSYSPENEIKFEIFYGTQKVFEGFEKYFHSSIDIDASNWKNGTYTVKATYLTTDGKELVAERDFNFNSGIHELKGTVFTAENSEGEILKSGIVTLYEKTSGSGNPNYKRVISKEIKLVAGAYEAFIPDAYILDGMEYYVTVVDYSSKTMYAHEFTGQKNKYHHFNGTDLSELKVNIGSFTTDSVDFRLLGNNVNGVSVYLGDIGWHVASDGDFIVDWIGTDENNEKYKFFGMVTKENDYALDLTNVDWQILKPSSKYENAAISLYSSGETYSKIYVSEEIMGHPTIYLVVKDEKTSYEGYVFYVKGKKEQEVEFNAYHGSAYTSPDSTVVYTYYHNDSGSLYMNGESTFIYEILDENDERIGEPISTPYYSSFTLKEPLKKGTYKIKLIESTVNEEIVSISMDTMIFMDVQQLSLPVEVDTKYGKFHPDQLTIQDDDPNSSHYGSTYVLNWDFQNSEFYLPYGVTLNPDTQYKIMLNGSLSHNNAVMDFQQTSGESLLNISKANPLQLSDDLKAVKVTHNLDVSSNYRAELILGLAVDGYSPFNPVYLSGKDSFEVLVSPENYHGRILVFDNAQNVKILNVPETTISEDFNIEVNGKDLANVTIKNGASNMAISGFEHFPNRYRVYGESGSVSSVSIQKGHYEYLRYYVSTNEKYDTPWSYSIISLDVNIDSDKSFNFKKDEISGEINSLDFWKFEDGTNYLSTFNTLYSGDFIIDGIYRSLESNPNMGIAEAEEDPIRDYRGNFNSNMNRVPVDYKIIDQTGKVVWETTGTMSDRGFHINKEFTEGTYTLEVRIPISLRKSLTLTKEFSVAGENTPFVQIHTPQSGSITNSTSITVIGKANADAEVTLELQKDGEKVNGAVITADAEGAFTHTFQPGTDGVYTIVASNEDAKTSVSVTIDRTPPEKAINIEFAKEASGLKVTWTGAQDAVSYKVEVAESDGEFTVLSESQKETTAVIPNIKPGVTYKVKITSTDAAKNTSVSDVASFTVDAFTATTVTLQDGRNADKLLSIGDGLAVTVDGSYDEGFTAVANVYVDGKVIEVELAYNETSKRYEGVFTVIEGQKVIEKVTGHILNGEEKTEEISTELDWSVGSTVKGLVTDGQPIEDATVRLVSTKLYTVKTDANGAFEIKGLPSGNYKMSVLVNGKTFVQPNLEVAQSKIVAVPEYKIPAFTNASITIVDKGTDNPVIDGLSARLTGPKGFIVFGSTSDGKFTTNNGTTVLKDLETGEYKLTVYGQGTYLTTTASITLAKGTTDYKFEVNKLTIEEKTLTIKINGDVEKIDSIYLYSYSTYQKHGYTGVGNYYKYNVKPENGVIVFENVAAANDYSLDIYAEGFMSVHQNVDMTDNSEIEITLDQGRVITGKVTDSQGKPVSSAYVYAYGGYTGAYAETDANGEYKLIGLSKTDDIWLDVYSQLYLSHQETIVKGTDEVEKDIQLAKAVMMTGKVVDRNGDPLANVSISADGQTTYGWGRTAADGTFAVTGLKDTETYNLSFYSYGYPTVTLEGKQPGNVGEVTLQAKGDGDFDGDGTYLAVSKTSVVPNEEVQFTLVYQNYGTAKAVDVPVTLTLPAGLTLIPGSVTLNGKPAKVEGNIVTIPSAAAGESGKITFSATVGDVETSSLTVTAKVTEKGAILSATTSVVFVTLEAPALTGVKNIKVYGNAKYGSKVELFAGNKKVGETKVDGKWWFIDVELPVTDAAVEEKFTLSAKVTDGVQATVSKQPVTVTYKPNVPKMTDVTVHAGWNGDVKLNPYTGVATFAIVEHTPLDTTVKFDMDVDSAKISFLGKEYDLVKGADNTFTFDGQKLGKWTSYGEQLLEITFIKDDVEITLPLMNIIVLIDPSGYVFEGSMDNRLEGVRAVVEVLVGEGEDAEWVQWDAAKFGQVNPQITDEEGRYGWDVTAGKWRVIFTKDGYEPYISRIMNVPPPETELNVPMVRIADPVITTTEVTAIDLTVEFDRLMNTADKSTLIQLFEGDSDTPIEGTVETVDLTGYKSIDTPEDKKAGHIGKDNNEEDGFFVEDDTKKLSKTFKFVPKSSLKANTTYRLVVSGNIEDSSGKILGAVKEFTFTTEKTDNGGAPGDGGGGVYIPPAQPVDPKPEKPELIIPVFKDIKNTFAAKEINALAAKGIIQGKTETEFAPNAQITRAEFAVLLARALDLPLKEYEGKFSDVNKSKKWAYAGVEAAARAGIVNGTQDGKFNPDAPIKREEIAAMIMRAILYQDKAKLEGIELPAHFNDHGSIGAFAIESVYKAAAIGVIKGNNGNFMPKNNATRAESAVMLYRALDVLQLLD</sequence>
<dbReference type="PANTHER" id="PTHR43806">
    <property type="entry name" value="PEPTIDASE S8"/>
    <property type="match status" value="1"/>
</dbReference>
<dbReference type="CDD" id="cd00063">
    <property type="entry name" value="FN3"/>
    <property type="match status" value="1"/>
</dbReference>
<reference evidence="13" key="1">
    <citation type="submission" date="2023-03" db="EMBL/GenBank/DDBJ databases">
        <title>MT1 and MT2 Draft Genomes of Novel Species.</title>
        <authorList>
            <person name="Venkateswaran K."/>
        </authorList>
    </citation>
    <scope>NUCLEOTIDE SEQUENCE</scope>
    <source>
        <strain evidence="13">F6_3S_P_2</strain>
    </source>
</reference>
<dbReference type="Pfam" id="PF00041">
    <property type="entry name" value="fn3"/>
    <property type="match status" value="1"/>
</dbReference>
<dbReference type="PANTHER" id="PTHR43806:SF65">
    <property type="entry name" value="SERINE PROTEASE APRX"/>
    <property type="match status" value="1"/>
</dbReference>
<dbReference type="Gene3D" id="3.50.30.30">
    <property type="match status" value="1"/>
</dbReference>
<feature type="domain" description="SLH" evidence="12">
    <location>
        <begin position="3572"/>
        <end position="3635"/>
    </location>
</feature>
<dbReference type="PROSITE" id="PS00138">
    <property type="entry name" value="SUBTILASE_SER"/>
    <property type="match status" value="1"/>
</dbReference>
<dbReference type="EMBL" id="JAROCC010000001">
    <property type="protein sequence ID" value="MDN4605946.1"/>
    <property type="molecule type" value="Genomic_DNA"/>
</dbReference>
<comment type="caution">
    <text evidence="13">The sequence shown here is derived from an EMBL/GenBank/DDBJ whole genome shotgun (WGS) entry which is preliminary data.</text>
</comment>
<dbReference type="Pfam" id="PF00395">
    <property type="entry name" value="SLH"/>
    <property type="match status" value="3"/>
</dbReference>
<gene>
    <name evidence="13" type="ORF">P5G49_00460</name>
</gene>
<dbReference type="InterPro" id="IPR008964">
    <property type="entry name" value="Invasin/intimin_cell_adhesion"/>
</dbReference>
<dbReference type="SUPFAM" id="SSF49464">
    <property type="entry name" value="Carboxypeptidase regulatory domain-like"/>
    <property type="match status" value="3"/>
</dbReference>
<dbReference type="InterPro" id="IPR032812">
    <property type="entry name" value="SbsA_Ig"/>
</dbReference>
<feature type="active site" description="Charge relay system" evidence="8">
    <location>
        <position position="226"/>
    </location>
</feature>
<evidence type="ECO:0000256" key="10">
    <source>
        <dbReference type="SAM" id="MobiDB-lite"/>
    </source>
</evidence>
<dbReference type="SUPFAM" id="SSF49373">
    <property type="entry name" value="Invasin/intimin cell-adhesion fragments"/>
    <property type="match status" value="1"/>
</dbReference>
<dbReference type="Pfam" id="PF00082">
    <property type="entry name" value="Peptidase_S8"/>
    <property type="match status" value="1"/>
</dbReference>
<dbReference type="InterPro" id="IPR008969">
    <property type="entry name" value="CarboxyPept-like_regulatory"/>
</dbReference>
<keyword evidence="2" id="KW-0134">Cell wall</keyword>
<evidence type="ECO:0000256" key="7">
    <source>
        <dbReference type="ARBA" id="ARBA00022825"/>
    </source>
</evidence>
<dbReference type="InterPro" id="IPR000209">
    <property type="entry name" value="Peptidase_S8/S53_dom"/>
</dbReference>
<dbReference type="InterPro" id="IPR036116">
    <property type="entry name" value="FN3_sf"/>
</dbReference>
<dbReference type="InterPro" id="IPR022398">
    <property type="entry name" value="Peptidase_S8_His-AS"/>
</dbReference>
<dbReference type="Gene3D" id="2.60.40.1080">
    <property type="match status" value="1"/>
</dbReference>
<evidence type="ECO:0000256" key="5">
    <source>
        <dbReference type="ARBA" id="ARBA00022729"/>
    </source>
</evidence>
<feature type="domain" description="Fibronectin type-III" evidence="11">
    <location>
        <begin position="2315"/>
        <end position="2404"/>
    </location>
</feature>
<keyword evidence="5" id="KW-0732">Signal</keyword>
<evidence type="ECO:0000256" key="3">
    <source>
        <dbReference type="ARBA" id="ARBA00022525"/>
    </source>
</evidence>
<dbReference type="InterPro" id="IPR001119">
    <property type="entry name" value="SLH_dom"/>
</dbReference>
<feature type="active site" description="Charge relay system" evidence="8">
    <location>
        <position position="616"/>
    </location>
</feature>
<dbReference type="InterPro" id="IPR003137">
    <property type="entry name" value="PA_domain"/>
</dbReference>
<dbReference type="Pfam" id="PF02225">
    <property type="entry name" value="PA"/>
    <property type="match status" value="1"/>
</dbReference>
<dbReference type="InterPro" id="IPR023828">
    <property type="entry name" value="Peptidase_S8_Ser-AS"/>
</dbReference>
<dbReference type="InterPro" id="IPR003961">
    <property type="entry name" value="FN3_dom"/>
</dbReference>
<dbReference type="InterPro" id="IPR036852">
    <property type="entry name" value="Peptidase_S8/S53_dom_sf"/>
</dbReference>
<dbReference type="InterPro" id="IPR050131">
    <property type="entry name" value="Peptidase_S8_subtilisin-like"/>
</dbReference>
<dbReference type="Gene3D" id="3.40.50.200">
    <property type="entry name" value="Peptidase S8/S53 domain"/>
    <property type="match status" value="1"/>
</dbReference>
<feature type="domain" description="SLH" evidence="12">
    <location>
        <begin position="3639"/>
        <end position="3698"/>
    </location>
</feature>
<dbReference type="Pfam" id="PF13620">
    <property type="entry name" value="CarboxypepD_reg"/>
    <property type="match status" value="1"/>
</dbReference>
<dbReference type="CDD" id="cd07474">
    <property type="entry name" value="Peptidases_S8_subtilisin_Vpr-like"/>
    <property type="match status" value="1"/>
</dbReference>
<proteinExistence type="inferred from homology"/>
<keyword evidence="14" id="KW-1185">Reference proteome</keyword>
<dbReference type="SUPFAM" id="SSF52743">
    <property type="entry name" value="Subtilisin-like"/>
    <property type="match status" value="1"/>
</dbReference>
<dbReference type="Pfam" id="PF13205">
    <property type="entry name" value="Big_5"/>
    <property type="match status" value="1"/>
</dbReference>
<evidence type="ECO:0000256" key="1">
    <source>
        <dbReference type="ARBA" id="ARBA00011073"/>
    </source>
</evidence>
<evidence type="ECO:0000256" key="6">
    <source>
        <dbReference type="ARBA" id="ARBA00022801"/>
    </source>
</evidence>
<dbReference type="PROSITE" id="PS00136">
    <property type="entry name" value="SUBTILASE_ASP"/>
    <property type="match status" value="1"/>
</dbReference>
<accession>A0ABT8JLC6</accession>
<evidence type="ECO:0000313" key="13">
    <source>
        <dbReference type="EMBL" id="MDN4605946.1"/>
    </source>
</evidence>
<dbReference type="InterPro" id="IPR001434">
    <property type="entry name" value="OmcB-like_DUF11"/>
</dbReference>
<dbReference type="Gene3D" id="2.60.40.10">
    <property type="entry name" value="Immunoglobulins"/>
    <property type="match status" value="3"/>
</dbReference>
<dbReference type="SUPFAM" id="SSF52025">
    <property type="entry name" value="PA domain"/>
    <property type="match status" value="1"/>
</dbReference>
<dbReference type="PROSITE" id="PS00137">
    <property type="entry name" value="SUBTILASE_HIS"/>
    <property type="match status" value="1"/>
</dbReference>